<accession>A0A1H2N7Y3</accession>
<protein>
    <submittedName>
        <fullName evidence="4">Uncharacterized protein</fullName>
    </submittedName>
</protein>
<feature type="transmembrane region" description="Helical" evidence="2">
    <location>
        <begin position="72"/>
        <end position="92"/>
    </location>
</feature>
<dbReference type="AlphaFoldDB" id="A0A1H2N7Y3"/>
<dbReference type="OrthoDB" id="9994645at2"/>
<feature type="signal peptide" evidence="3">
    <location>
        <begin position="1"/>
        <end position="21"/>
    </location>
</feature>
<evidence type="ECO:0000313" key="5">
    <source>
        <dbReference type="Proteomes" id="UP000295254"/>
    </source>
</evidence>
<keyword evidence="2" id="KW-0812">Transmembrane</keyword>
<gene>
    <name evidence="4" type="ORF">EIY72_15345</name>
</gene>
<dbReference type="EMBL" id="RRZK01000020">
    <property type="protein sequence ID" value="TDB61441.1"/>
    <property type="molecule type" value="Genomic_DNA"/>
</dbReference>
<organism evidence="4 5">
    <name type="scientific">Pseudomonas vancouverensis</name>
    <dbReference type="NCBI Taxonomy" id="95300"/>
    <lineage>
        <taxon>Bacteria</taxon>
        <taxon>Pseudomonadati</taxon>
        <taxon>Pseudomonadota</taxon>
        <taxon>Gammaproteobacteria</taxon>
        <taxon>Pseudomonadales</taxon>
        <taxon>Pseudomonadaceae</taxon>
        <taxon>Pseudomonas</taxon>
    </lineage>
</organism>
<evidence type="ECO:0000256" key="3">
    <source>
        <dbReference type="SAM" id="SignalP"/>
    </source>
</evidence>
<name>A0A1H2N7Y3_PSEVA</name>
<reference evidence="5" key="1">
    <citation type="journal article" date="2019" name="bioRxiv">
        <title>Bacterially produced spermidine induces plant systemic susceptibility to pathogens.</title>
        <authorList>
            <person name="Melnyk R.A."/>
            <person name="Beskrovnaya P.A."/>
            <person name="Liu Z."/>
            <person name="Song Y."/>
            <person name="Haney C.H."/>
        </authorList>
    </citation>
    <scope>NUCLEOTIDE SEQUENCE [LARGE SCALE GENOMIC DNA]</scope>
    <source>
        <strain evidence="5">Dha-51</strain>
    </source>
</reference>
<feature type="coiled-coil region" evidence="1">
    <location>
        <begin position="182"/>
        <end position="209"/>
    </location>
</feature>
<proteinExistence type="predicted"/>
<dbReference type="Proteomes" id="UP000295254">
    <property type="component" value="Unassembled WGS sequence"/>
</dbReference>
<keyword evidence="5" id="KW-1185">Reference proteome</keyword>
<keyword evidence="3" id="KW-0732">Signal</keyword>
<evidence type="ECO:0000313" key="4">
    <source>
        <dbReference type="EMBL" id="TDB61441.1"/>
    </source>
</evidence>
<evidence type="ECO:0000256" key="2">
    <source>
        <dbReference type="SAM" id="Phobius"/>
    </source>
</evidence>
<dbReference type="RefSeq" id="WP_132680149.1">
    <property type="nucleotide sequence ID" value="NZ_LT629803.1"/>
</dbReference>
<keyword evidence="1" id="KW-0175">Coiled coil</keyword>
<dbReference type="STRING" id="95300.SAMN05216558_1850"/>
<keyword evidence="2" id="KW-0472">Membrane</keyword>
<sequence>MKGITRVIAFAIFLFSVGAIAEPKPAAPAGNGPVAVKVVEPVRMEAGSNELLLLKEQNKLIKEFQSAQQATVYWALSGILGFVVVLMGLSYFTNFKFYEQDKERIKADFESQLKSYRADMNLQLEESKRETDKIVQNNNQIVQDRTILQLSEVRSTVENFRLELAGEIKSVETRVGNLNGSVQIFNKLLANLEAELREVEMEVWELQGIPINMLISLGQALRAAKECDNKPGISRILKKMLGVVENNILKEEETIKEKVLKIVLDDLEFAGTQDPATTAKLKIALAKIPLTEAVSEEA</sequence>
<feature type="chain" id="PRO_5044371920" evidence="3">
    <location>
        <begin position="22"/>
        <end position="298"/>
    </location>
</feature>
<comment type="caution">
    <text evidence="4">The sequence shown here is derived from an EMBL/GenBank/DDBJ whole genome shotgun (WGS) entry which is preliminary data.</text>
</comment>
<evidence type="ECO:0000256" key="1">
    <source>
        <dbReference type="SAM" id="Coils"/>
    </source>
</evidence>
<keyword evidence="2" id="KW-1133">Transmembrane helix</keyword>